<dbReference type="PROSITE" id="PS51375">
    <property type="entry name" value="PPR"/>
    <property type="match status" value="10"/>
</dbReference>
<keyword evidence="2 7" id="KW-0732">Signal</keyword>
<comment type="similarity">
    <text evidence="1">Belongs to the PPR family. PCMP-H subfamily.</text>
</comment>
<dbReference type="FunFam" id="1.25.40.10:FF:000797">
    <property type="entry name" value="Pentatricopeptide repeat-containing protein chloroplastic"/>
    <property type="match status" value="1"/>
</dbReference>
<feature type="repeat" description="PPR" evidence="6">
    <location>
        <begin position="1419"/>
        <end position="1453"/>
    </location>
</feature>
<evidence type="ECO:0000313" key="10">
    <source>
        <dbReference type="Proteomes" id="UP000325081"/>
    </source>
</evidence>
<evidence type="ECO:0000256" key="2">
    <source>
        <dbReference type="ARBA" id="ARBA00022729"/>
    </source>
</evidence>
<dbReference type="GO" id="GO:0003723">
    <property type="term" value="F:RNA binding"/>
    <property type="evidence" value="ECO:0007669"/>
    <property type="project" value="InterPro"/>
</dbReference>
<feature type="repeat" description="PPR" evidence="6">
    <location>
        <begin position="1134"/>
        <end position="1168"/>
    </location>
</feature>
<dbReference type="Gene3D" id="1.25.40.10">
    <property type="entry name" value="Tetratricopeptide repeat domain"/>
    <property type="match status" value="7"/>
</dbReference>
<dbReference type="Pfam" id="PF01453">
    <property type="entry name" value="B_lectin"/>
    <property type="match status" value="2"/>
</dbReference>
<dbReference type="FunFam" id="1.25.40.10:FF:000366">
    <property type="entry name" value="Pentatricopeptide (PPR) repeat-containing protein"/>
    <property type="match status" value="1"/>
</dbReference>
<name>A0A5A7NXJ4_STRAF</name>
<dbReference type="SUPFAM" id="SSF51110">
    <property type="entry name" value="alpha-D-mannose-specific plant lectins"/>
    <property type="match status" value="2"/>
</dbReference>
<proteinExistence type="inferred from homology"/>
<dbReference type="InterPro" id="IPR001480">
    <property type="entry name" value="Bulb-type_lectin_dom"/>
</dbReference>
<evidence type="ECO:0000256" key="1">
    <source>
        <dbReference type="ARBA" id="ARBA00006643"/>
    </source>
</evidence>
<evidence type="ECO:0000256" key="6">
    <source>
        <dbReference type="PROSITE-ProRule" id="PRU00708"/>
    </source>
</evidence>
<dbReference type="InterPro" id="IPR011990">
    <property type="entry name" value="TPR-like_helical_dom_sf"/>
</dbReference>
<gene>
    <name evidence="9" type="ORF">STAS_00592</name>
</gene>
<feature type="chain" id="PRO_5023104702" evidence="7">
    <location>
        <begin position="23"/>
        <end position="1959"/>
    </location>
</feature>
<dbReference type="OrthoDB" id="1853681at2759"/>
<feature type="repeat" description="PPR" evidence="6">
    <location>
        <begin position="1653"/>
        <end position="1687"/>
    </location>
</feature>
<dbReference type="FunFam" id="1.25.40.10:FF:000344">
    <property type="entry name" value="Pentatricopeptide repeat-containing protein"/>
    <property type="match status" value="2"/>
</dbReference>
<dbReference type="SMART" id="SM00181">
    <property type="entry name" value="EGF"/>
    <property type="match status" value="2"/>
</dbReference>
<feature type="signal peptide" evidence="7">
    <location>
        <begin position="1"/>
        <end position="22"/>
    </location>
</feature>
<evidence type="ECO:0000313" key="9">
    <source>
        <dbReference type="EMBL" id="GER25051.1"/>
    </source>
</evidence>
<dbReference type="FunFam" id="1.25.40.10:FF:000381">
    <property type="entry name" value="Pentatricopeptide repeat-containing protein"/>
    <property type="match status" value="1"/>
</dbReference>
<protein>
    <submittedName>
        <fullName evidence="9">Pentatricopeptide repeat (PPR) superfamily protein</fullName>
    </submittedName>
</protein>
<feature type="repeat" description="PPR" evidence="6">
    <location>
        <begin position="1552"/>
        <end position="1586"/>
    </location>
</feature>
<feature type="repeat" description="PPR" evidence="6">
    <location>
        <begin position="1099"/>
        <end position="1133"/>
    </location>
</feature>
<feature type="domain" description="Bulb-type lectin" evidence="8">
    <location>
        <begin position="30"/>
        <end position="150"/>
    </location>
</feature>
<dbReference type="FunFam" id="1.25.40.10:FF:000073">
    <property type="entry name" value="Pentatricopeptide repeat-containing protein chloroplastic"/>
    <property type="match status" value="1"/>
</dbReference>
<evidence type="ECO:0000256" key="3">
    <source>
        <dbReference type="ARBA" id="ARBA00022737"/>
    </source>
</evidence>
<reference evidence="10" key="1">
    <citation type="journal article" date="2019" name="Curr. Biol.">
        <title>Genome Sequence of Striga asiatica Provides Insight into the Evolution of Plant Parasitism.</title>
        <authorList>
            <person name="Yoshida S."/>
            <person name="Kim S."/>
            <person name="Wafula E.K."/>
            <person name="Tanskanen J."/>
            <person name="Kim Y.M."/>
            <person name="Honaas L."/>
            <person name="Yang Z."/>
            <person name="Spallek T."/>
            <person name="Conn C.E."/>
            <person name="Ichihashi Y."/>
            <person name="Cheong K."/>
            <person name="Cui S."/>
            <person name="Der J.P."/>
            <person name="Gundlach H."/>
            <person name="Jiao Y."/>
            <person name="Hori C."/>
            <person name="Ishida J.K."/>
            <person name="Kasahara H."/>
            <person name="Kiba T."/>
            <person name="Kim M.S."/>
            <person name="Koo N."/>
            <person name="Laohavisit A."/>
            <person name="Lee Y.H."/>
            <person name="Lumba S."/>
            <person name="McCourt P."/>
            <person name="Mortimer J.C."/>
            <person name="Mutuku J.M."/>
            <person name="Nomura T."/>
            <person name="Sasaki-Sekimoto Y."/>
            <person name="Seto Y."/>
            <person name="Wang Y."/>
            <person name="Wakatake T."/>
            <person name="Sakakibara H."/>
            <person name="Demura T."/>
            <person name="Yamaguchi S."/>
            <person name="Yoneyama K."/>
            <person name="Manabe R.I."/>
            <person name="Nelson D.C."/>
            <person name="Schulman A.H."/>
            <person name="Timko M.P."/>
            <person name="dePamphilis C.W."/>
            <person name="Choi D."/>
            <person name="Shirasu K."/>
        </authorList>
    </citation>
    <scope>NUCLEOTIDE SEQUENCE [LARGE SCALE GENOMIC DNA]</scope>
    <source>
        <strain evidence="10">cv. UVA1</strain>
    </source>
</reference>
<dbReference type="InterPro" id="IPR032867">
    <property type="entry name" value="DYW_dom"/>
</dbReference>
<feature type="repeat" description="PPR" evidence="6">
    <location>
        <begin position="998"/>
        <end position="1032"/>
    </location>
</feature>
<evidence type="ECO:0000256" key="7">
    <source>
        <dbReference type="SAM" id="SignalP"/>
    </source>
</evidence>
<dbReference type="Pfam" id="PF14432">
    <property type="entry name" value="DYW_deaminase"/>
    <property type="match status" value="1"/>
</dbReference>
<accession>A0A5A7NXJ4</accession>
<keyword evidence="4" id="KW-0325">Glycoprotein</keyword>
<dbReference type="PANTHER" id="PTHR47926:SF418">
    <property type="entry name" value="(WILD MALAYSIAN BANANA) HYPOTHETICAL PROTEIN"/>
    <property type="match status" value="1"/>
</dbReference>
<keyword evidence="3" id="KW-0677">Repeat</keyword>
<dbReference type="EMBL" id="BKCP01000001">
    <property type="protein sequence ID" value="GER25051.1"/>
    <property type="molecule type" value="Genomic_DNA"/>
</dbReference>
<dbReference type="CDD" id="cd01098">
    <property type="entry name" value="PAN_AP_plant"/>
    <property type="match status" value="1"/>
</dbReference>
<dbReference type="InterPro" id="IPR046848">
    <property type="entry name" value="E_motif"/>
</dbReference>
<dbReference type="InterPro" id="IPR046960">
    <property type="entry name" value="PPR_At4g14850-like_plant"/>
</dbReference>
<dbReference type="GO" id="GO:0008270">
    <property type="term" value="F:zinc ion binding"/>
    <property type="evidence" value="ECO:0007669"/>
    <property type="project" value="InterPro"/>
</dbReference>
<feature type="repeat" description="PPR" evidence="6">
    <location>
        <begin position="927"/>
        <end position="961"/>
    </location>
</feature>
<evidence type="ECO:0000256" key="4">
    <source>
        <dbReference type="ARBA" id="ARBA00023180"/>
    </source>
</evidence>
<evidence type="ECO:0000256" key="5">
    <source>
        <dbReference type="ARBA" id="ARBA00061659"/>
    </source>
</evidence>
<dbReference type="InterPro" id="IPR002885">
    <property type="entry name" value="PPR_rpt"/>
</dbReference>
<dbReference type="InterPro" id="IPR036426">
    <property type="entry name" value="Bulb-type_lectin_dom_sf"/>
</dbReference>
<comment type="caution">
    <text evidence="9">The sequence shown here is derived from an EMBL/GenBank/DDBJ whole genome shotgun (WGS) entry which is preliminary data.</text>
</comment>
<feature type="repeat" description="PPR" evidence="6">
    <location>
        <begin position="1352"/>
        <end position="1386"/>
    </location>
</feature>
<sequence>MAHPFILFTTSLLLLFPFSTSSQKNTQNIFIGASINATKSSNPWLSPSGDFAFGFQQLKSNNKNHFVLAIWYAKILPQTIVWFERSSYPVPHGSTLLLDADKGLVLRDPHGSLLHITPHLTTRVAYASMTDTGNLILFEENDSNTPLWQSFDNPSDTILPSQKLDINGSSTTLVSRKSKTDFSYGRFYAGMNAAGNFVLDTKSARTNLDPDYEYYNSDPNSGDFLVLDENHPSISIVSSEQKKVVIPGPNNILLPSENYYFRATLDHDGVFAFYYHPKKIDNDSEWVYVGSLPDHNICLDIYGDTGSGACGYNSVCNLVNWRPVCRCPRGFTLVDPNNRYGDCRPECSGKSCTQDHYKLMAHFLILILTSTLFLSSSSVSSQNTHTISIGSSITADQNSKPWLSPSGDFAFGFQQLPGNKTDLFVLSIWFAKLLDRTIAWFDRHLAPHGATLTLDAINGLVLLDHQGKPLHHYTKNLAGRPAYASMTDAGNFVVWGNDTNTPLWESFTNPADTLLPTQSIVINASSLVSRKSESDFSYGRFYAAMNADGNFALKTKSVFTNSDFDAEAVLDFDGVFALYYHPRKFGNKSEWVYVGSLPDHNICIDIGGDTGSGPCGYNSVCSLENWRPVCRCPRGFTLVDPNNRCGGCKQEFSGNSCTDDDYELVEIPDVDWPKNDYEQIVPSTVGECREACMRDEFCGAAIFRSLGCWKKRMPLSNGKLDTGLGSVAFLKVRKESCNGTKTEDMKTPSLSQPISIARHCSKLLQRCMKPKALKPCKQIHAFMLTNHIHMNVFSLSSKLIGAYACCGDLVSSKLLFQETKDPNVFAFNWMIHESTRLGLHVEAFRFFSLFLESRNNNSSPNKHTFYAILKCCVCLLDVYLGKLVHGLIYKMGLLNDLHVCNALIDMYAKCSDVRNARQLFDIMTERDVASWTIMISGYADVGKIDESVFLLERMRLEGNDKPNEFTWNAIIAGLAKNGDCDGAFRYFSLMGEEGLVPDTATWNAMISGFVQSQRAFEALTFFRDMLISGIKPNQVTLSVVLPACGMIASIRVGKEIHGFLYRMELDMNVFVASALIDMYSKCGNIKGAQCIFNSIRKKSMALYNVMIGCYGKHGLVGSAIKLFENMLNDKVQPNEVTFTSVLSACGHGGLVEKGLEIFKSMDSCCVRANSEHYSCLVDLLCRYGRMDEAYGVINQIGEEITNSTIGAFLNGCKVHGRRDLAKKICDQRVGIDVKRPESFVTLANIYAAEGEWGAVEDVRKVMKDKKVVKKPGSKHRAKPSSSYISPARFSTLLNCSRNLKHAAQIHAQLVARNYLSAPILFNNLLNLYSRCGHVSRSLALFSASDSKTHTKNIFSYTSLITHLSRSNLHSKALAFFNEMRSRDIFPNHFTFSAVLPACGRVAEGAQMHSLVFKHGFEWDVFVGSALVDMYAKSGDMGRAGKVFDEMPERNLVSWNSVIVGFFQNGCFPEAISFFSRLVAEDAVRPDQVSFSSVLSACANMSEAIVGKQVHGMVFKHGLEYLAYVKNSLMDMYSKSGGFHDAEKLFRTTEDRDAVTWNVMVMGFVQNGYFEDACNYFWFMRREGVLPDETSFSTALNAAAGIAALDQGSLVHNQIIKTGFVGNTCVASSLIAMYSKCGSLADARQAFDETKVHNVISWTAMLSAYQQHGCANQVIELFNNMVEAGFEPDYITFVSVLSACGHTGKVDNGFSYFYLMSGKYNMRPGLEHYACMVDLLGRVGRLHDAKRFVDDMPIKPDVSIWGALLGACRKHGDLDLGREVAEKLFEMEPNNPGNYVLLHNMYAHGGRLEEANEVRRLMGFNRVKKEPGLSWLDFRNTTHVFKAHDRTHFMTKEIYEMLGKLEELVKQKGYVPEIQYAINDVGVYKERSLWYHSEKLALAYGLLILPTGAPIRIKKNLRTCGDCHVVMKFASAIFQREIILRDINRFHRFSGGECSCGDYW</sequence>
<dbReference type="FunFam" id="1.25.40.10:FF:000031">
    <property type="entry name" value="Pentatricopeptide repeat-containing protein mitochondrial"/>
    <property type="match status" value="1"/>
</dbReference>
<evidence type="ECO:0000259" key="8">
    <source>
        <dbReference type="PROSITE" id="PS50927"/>
    </source>
</evidence>
<organism evidence="9 10">
    <name type="scientific">Striga asiatica</name>
    <name type="common">Asiatic witchweed</name>
    <name type="synonym">Buchnera asiatica</name>
    <dbReference type="NCBI Taxonomy" id="4170"/>
    <lineage>
        <taxon>Eukaryota</taxon>
        <taxon>Viridiplantae</taxon>
        <taxon>Streptophyta</taxon>
        <taxon>Embryophyta</taxon>
        <taxon>Tracheophyta</taxon>
        <taxon>Spermatophyta</taxon>
        <taxon>Magnoliopsida</taxon>
        <taxon>eudicotyledons</taxon>
        <taxon>Gunneridae</taxon>
        <taxon>Pentapetalae</taxon>
        <taxon>asterids</taxon>
        <taxon>lamiids</taxon>
        <taxon>Lamiales</taxon>
        <taxon>Orobanchaceae</taxon>
        <taxon>Buchnereae</taxon>
        <taxon>Striga</taxon>
    </lineage>
</organism>
<dbReference type="GO" id="GO:0009451">
    <property type="term" value="P:RNA modification"/>
    <property type="evidence" value="ECO:0007669"/>
    <property type="project" value="InterPro"/>
</dbReference>
<dbReference type="PROSITE" id="PS50927">
    <property type="entry name" value="BULB_LECTIN"/>
    <property type="match status" value="1"/>
</dbReference>
<feature type="repeat" description="PPR" evidence="6">
    <location>
        <begin position="896"/>
        <end position="926"/>
    </location>
</feature>
<dbReference type="Gene3D" id="2.90.10.10">
    <property type="entry name" value="Bulb-type lectin domain"/>
    <property type="match status" value="2"/>
</dbReference>
<dbReference type="SMART" id="SM00108">
    <property type="entry name" value="B_lectin"/>
    <property type="match status" value="2"/>
</dbReference>
<dbReference type="Pfam" id="PF20431">
    <property type="entry name" value="E_motif"/>
    <property type="match status" value="2"/>
</dbReference>
<dbReference type="GO" id="GO:0005737">
    <property type="term" value="C:cytoplasm"/>
    <property type="evidence" value="ECO:0007669"/>
    <property type="project" value="UniProtKB-ARBA"/>
</dbReference>
<keyword evidence="10" id="KW-1185">Reference proteome</keyword>
<comment type="similarity">
    <text evidence="5">Belongs to the PPR family. PCMP-E subfamily.</text>
</comment>
<dbReference type="Pfam" id="PF01535">
    <property type="entry name" value="PPR"/>
    <property type="match status" value="7"/>
</dbReference>
<dbReference type="Proteomes" id="UP000325081">
    <property type="component" value="Unassembled WGS sequence"/>
</dbReference>
<dbReference type="PANTHER" id="PTHR47926">
    <property type="entry name" value="PENTATRICOPEPTIDE REPEAT-CONTAINING PROTEIN"/>
    <property type="match status" value="1"/>
</dbReference>
<dbReference type="Pfam" id="PF13041">
    <property type="entry name" value="PPR_2"/>
    <property type="match status" value="5"/>
</dbReference>
<dbReference type="NCBIfam" id="TIGR00756">
    <property type="entry name" value="PPR"/>
    <property type="match status" value="7"/>
</dbReference>
<feature type="repeat" description="PPR" evidence="6">
    <location>
        <begin position="963"/>
        <end position="997"/>
    </location>
</feature>
<dbReference type="InterPro" id="IPR000742">
    <property type="entry name" value="EGF"/>
</dbReference>